<feature type="non-terminal residue" evidence="4">
    <location>
        <position position="292"/>
    </location>
</feature>
<evidence type="ECO:0000313" key="4">
    <source>
        <dbReference type="EMBL" id="KFM60752.1"/>
    </source>
</evidence>
<evidence type="ECO:0000256" key="2">
    <source>
        <dbReference type="SAM" id="MobiDB-lite"/>
    </source>
</evidence>
<dbReference type="AlphaFoldDB" id="A0A087T6L3"/>
<dbReference type="InterPro" id="IPR025740">
    <property type="entry name" value="FAM110"/>
</dbReference>
<reference evidence="4 5" key="1">
    <citation type="submission" date="2013-11" db="EMBL/GenBank/DDBJ databases">
        <title>Genome sequencing of Stegodyphus mimosarum.</title>
        <authorList>
            <person name="Bechsgaard J."/>
        </authorList>
    </citation>
    <scope>NUCLEOTIDE SEQUENCE [LARGE SCALE GENOMIC DNA]</scope>
</reference>
<dbReference type="Proteomes" id="UP000054359">
    <property type="component" value="Unassembled WGS sequence"/>
</dbReference>
<proteinExistence type="inferred from homology"/>
<feature type="region of interest" description="Disordered" evidence="2">
    <location>
        <begin position="60"/>
        <end position="99"/>
    </location>
</feature>
<keyword evidence="5" id="KW-1185">Reference proteome</keyword>
<sequence length="292" mass="32897">MKQFQQDCCDLAGADVVNVDSVQVQLRPFNTERRTFPHLPKHGTHLNENVHSSQMTFNAQQLDTEKDGNYSHMRKRTEEKSEHSDIEQNSFVPSEDSFSVGDDAIEREDKKQSSKTSDYVSRSSSFKCSVSSDRIKNLVKSFEARINSSNPSPVINFPATDEKKKTVSRSKSDVSCRFSKTISVAPESNNSSDSELERFFNMMGLDNNMWQNLTAPPESPVHFFDSISSLNSEDRLSSSGSEDSALVVQQTEGLKNSDLQRHAPTDTSIVEKNARVVKWLYNCHNALRKNTS</sequence>
<evidence type="ECO:0000313" key="5">
    <source>
        <dbReference type="Proteomes" id="UP000054359"/>
    </source>
</evidence>
<evidence type="ECO:0000259" key="3">
    <source>
        <dbReference type="Pfam" id="PF14160"/>
    </source>
</evidence>
<organism evidence="4 5">
    <name type="scientific">Stegodyphus mimosarum</name>
    <name type="common">African social velvet spider</name>
    <dbReference type="NCBI Taxonomy" id="407821"/>
    <lineage>
        <taxon>Eukaryota</taxon>
        <taxon>Metazoa</taxon>
        <taxon>Ecdysozoa</taxon>
        <taxon>Arthropoda</taxon>
        <taxon>Chelicerata</taxon>
        <taxon>Arachnida</taxon>
        <taxon>Araneae</taxon>
        <taxon>Araneomorphae</taxon>
        <taxon>Entelegynae</taxon>
        <taxon>Eresoidea</taxon>
        <taxon>Eresidae</taxon>
        <taxon>Stegodyphus</taxon>
    </lineage>
</organism>
<feature type="compositionally biased region" description="Basic and acidic residues" evidence="2">
    <location>
        <begin position="76"/>
        <end position="86"/>
    </location>
</feature>
<dbReference type="PANTHER" id="PTHR14758:SF1">
    <property type="entry name" value="CENTROSOME-ASSOCIATED FAM110 C-TERMINAL DOMAIN-CONTAINING PROTEIN"/>
    <property type="match status" value="1"/>
</dbReference>
<protein>
    <submittedName>
        <fullName evidence="4">Protein FAM110C</fullName>
    </submittedName>
</protein>
<accession>A0A087T6L3</accession>
<dbReference type="InterPro" id="IPR025741">
    <property type="entry name" value="FAM110_C"/>
</dbReference>
<dbReference type="Pfam" id="PF14160">
    <property type="entry name" value="FAM110_C"/>
    <property type="match status" value="1"/>
</dbReference>
<comment type="similarity">
    <text evidence="1">Belongs to the FAM110 family.</text>
</comment>
<gene>
    <name evidence="4" type="ORF">X975_17893</name>
</gene>
<evidence type="ECO:0000256" key="1">
    <source>
        <dbReference type="ARBA" id="ARBA00010576"/>
    </source>
</evidence>
<feature type="domain" description="Centrosome-associated FAM110 C-terminal" evidence="3">
    <location>
        <begin position="191"/>
        <end position="286"/>
    </location>
</feature>
<dbReference type="EMBL" id="KK113668">
    <property type="protein sequence ID" value="KFM60752.1"/>
    <property type="molecule type" value="Genomic_DNA"/>
</dbReference>
<dbReference type="PANTHER" id="PTHR14758">
    <property type="entry name" value="AGAP005440-PA"/>
    <property type="match status" value="1"/>
</dbReference>
<dbReference type="OrthoDB" id="10028183at2759"/>
<name>A0A087T6L3_STEMI</name>